<dbReference type="EMBL" id="UFSM01000001">
    <property type="protein sequence ID" value="SUU91081.1"/>
    <property type="molecule type" value="Genomic_DNA"/>
</dbReference>
<dbReference type="Gene3D" id="1.10.760.10">
    <property type="entry name" value="Cytochrome c-like domain"/>
    <property type="match status" value="2"/>
</dbReference>
<evidence type="ECO:0000256" key="3">
    <source>
        <dbReference type="ARBA" id="ARBA00023004"/>
    </source>
</evidence>
<evidence type="ECO:0000256" key="2">
    <source>
        <dbReference type="ARBA" id="ARBA00022723"/>
    </source>
</evidence>
<dbReference type="AlphaFoldDB" id="A0A380WQG6"/>
<keyword evidence="2 4" id="KW-0479">Metal-binding</keyword>
<feature type="domain" description="Cytochrome c" evidence="5">
    <location>
        <begin position="193"/>
        <end position="302"/>
    </location>
</feature>
<accession>A0A380WQG6</accession>
<keyword evidence="1 4" id="KW-0349">Heme</keyword>
<dbReference type="OrthoDB" id="9811281at2"/>
<dbReference type="Pfam" id="PF00034">
    <property type="entry name" value="Cytochrom_C"/>
    <property type="match status" value="1"/>
</dbReference>
<feature type="domain" description="Cytochrome c" evidence="5">
    <location>
        <begin position="42"/>
        <end position="150"/>
    </location>
</feature>
<keyword evidence="3 4" id="KW-0408">Iron</keyword>
<dbReference type="SUPFAM" id="SSF46626">
    <property type="entry name" value="Cytochrome c"/>
    <property type="match status" value="2"/>
</dbReference>
<dbReference type="PROSITE" id="PS51007">
    <property type="entry name" value="CYTC"/>
    <property type="match status" value="2"/>
</dbReference>
<dbReference type="InterPro" id="IPR009056">
    <property type="entry name" value="Cyt_c-like_dom"/>
</dbReference>
<protein>
    <submittedName>
        <fullName evidence="6">G3-ADH subunit II</fullName>
    </submittedName>
</protein>
<evidence type="ECO:0000313" key="6">
    <source>
        <dbReference type="EMBL" id="SUU91081.1"/>
    </source>
</evidence>
<dbReference type="RefSeq" id="WP_115733007.1">
    <property type="nucleotide sequence ID" value="NZ_BAAAVY010000037.1"/>
</dbReference>
<sequence>MAVFRKLAVAALALGGAGAAIFWWLTVPDKLAPDTLAALGNGDASRGQRIFDAGGCASCHARPKSDGDARLQLAGGVELKTQFGTFVAPNISSDPTDGIGAWSLEDFANAMLKGLSRDGQHLYPAFPYASYARMKPSDVADLYAFMKTLPAVEGRAPDHDLGFPFNIRRGLGLWKQLYLSNEPVVAFAEGTPEKVLHGRDLVEGAGHCGECHTPRSLAGGTEKGQWLAGARAAEGDGVVPNITPEGKDISGWSEGDIAGYLETGFTPEFDSVGGTMVEVQKNMARLTAADREAIAAYLKAIPPHPNGYPAQQPKPAG</sequence>
<dbReference type="GO" id="GO:0046872">
    <property type="term" value="F:metal ion binding"/>
    <property type="evidence" value="ECO:0007669"/>
    <property type="project" value="UniProtKB-KW"/>
</dbReference>
<dbReference type="InterPro" id="IPR051459">
    <property type="entry name" value="Cytochrome_c-type_DH"/>
</dbReference>
<evidence type="ECO:0000256" key="4">
    <source>
        <dbReference type="PROSITE-ProRule" id="PRU00433"/>
    </source>
</evidence>
<evidence type="ECO:0000256" key="1">
    <source>
        <dbReference type="ARBA" id="ARBA00022617"/>
    </source>
</evidence>
<dbReference type="Proteomes" id="UP000254701">
    <property type="component" value="Unassembled WGS sequence"/>
</dbReference>
<dbReference type="PANTHER" id="PTHR35008">
    <property type="entry name" value="BLL4482 PROTEIN-RELATED"/>
    <property type="match status" value="1"/>
</dbReference>
<reference evidence="6 7" key="1">
    <citation type="submission" date="2018-06" db="EMBL/GenBank/DDBJ databases">
        <authorList>
            <consortium name="Pathogen Informatics"/>
            <person name="Doyle S."/>
        </authorList>
    </citation>
    <scope>NUCLEOTIDE SEQUENCE [LARGE SCALE GENOMIC DNA]</scope>
    <source>
        <strain evidence="6 7">NCTC10684</strain>
    </source>
</reference>
<dbReference type="PANTHER" id="PTHR35008:SF8">
    <property type="entry name" value="ALCOHOL DEHYDROGENASE CYTOCHROME C SUBUNIT"/>
    <property type="match status" value="1"/>
</dbReference>
<dbReference type="GO" id="GO:0020037">
    <property type="term" value="F:heme binding"/>
    <property type="evidence" value="ECO:0007669"/>
    <property type="project" value="InterPro"/>
</dbReference>
<gene>
    <name evidence="6" type="primary">adhB</name>
    <name evidence="6" type="ORF">NCTC10684_04342</name>
</gene>
<evidence type="ECO:0000313" key="7">
    <source>
        <dbReference type="Proteomes" id="UP000254701"/>
    </source>
</evidence>
<dbReference type="GO" id="GO:0009055">
    <property type="term" value="F:electron transfer activity"/>
    <property type="evidence" value="ECO:0007669"/>
    <property type="project" value="InterPro"/>
</dbReference>
<proteinExistence type="predicted"/>
<organism evidence="6 7">
    <name type="scientific">Aminobacter aminovorans</name>
    <name type="common">Chelatobacter heintzii</name>
    <dbReference type="NCBI Taxonomy" id="83263"/>
    <lineage>
        <taxon>Bacteria</taxon>
        <taxon>Pseudomonadati</taxon>
        <taxon>Pseudomonadota</taxon>
        <taxon>Alphaproteobacteria</taxon>
        <taxon>Hyphomicrobiales</taxon>
        <taxon>Phyllobacteriaceae</taxon>
        <taxon>Aminobacter</taxon>
    </lineage>
</organism>
<evidence type="ECO:0000259" key="5">
    <source>
        <dbReference type="PROSITE" id="PS51007"/>
    </source>
</evidence>
<dbReference type="InterPro" id="IPR036909">
    <property type="entry name" value="Cyt_c-like_dom_sf"/>
</dbReference>
<name>A0A380WQG6_AMIAI</name>